<dbReference type="EMBL" id="NMUH01008823">
    <property type="protein sequence ID" value="MQM19306.1"/>
    <property type="molecule type" value="Genomic_DNA"/>
</dbReference>
<dbReference type="InterPro" id="IPR012677">
    <property type="entry name" value="Nucleotide-bd_a/b_plait_sf"/>
</dbReference>
<evidence type="ECO:0000313" key="12">
    <source>
        <dbReference type="Proteomes" id="UP000652761"/>
    </source>
</evidence>
<keyword evidence="5" id="KW-0677">Repeat</keyword>
<dbReference type="InterPro" id="IPR048289">
    <property type="entry name" value="RRM2_NsCP33-like"/>
</dbReference>
<dbReference type="SMR" id="A0A843XIZ7"/>
<proteinExistence type="predicted"/>
<sequence>MAVTSSFAGPLPFIRRHPVLGVVHSLPTASAFATTSKILVRKLSSPSLLSLPLSPNCLRRCQSSAADTYYDDHGEASDAGSDDERGEGRRVPAAAGTGGTRAEEAGRRLYVGNLPYSMTPSQLAEVFSEAGTVASVEMVYDRLTDRSRGFAFVTMGSTDDARSAIRMFDGTQVGGRTVKVNFPEVPRGGEREVMGPRIRDGRRGFVDSPHKLYAGNLSWTVTSDSLRDAFAGCPGLLAARVVYERDTGRSKGYGFVSFASAEDAQSALDAMDGAEVEGRSLRLNNALNSIGDTPAGATNSGIGGGGSFQVLEAAAGVVESAASIGP</sequence>
<gene>
    <name evidence="11" type="ORF">Taro_052307</name>
</gene>
<evidence type="ECO:0000259" key="10">
    <source>
        <dbReference type="PROSITE" id="PS50102"/>
    </source>
</evidence>
<evidence type="ECO:0000256" key="9">
    <source>
        <dbReference type="SAM" id="MobiDB-lite"/>
    </source>
</evidence>
<dbReference type="SMART" id="SM00360">
    <property type="entry name" value="RRM"/>
    <property type="match status" value="2"/>
</dbReference>
<evidence type="ECO:0000256" key="8">
    <source>
        <dbReference type="PROSITE-ProRule" id="PRU00176"/>
    </source>
</evidence>
<dbReference type="PANTHER" id="PTHR48025">
    <property type="entry name" value="OS02G0815200 PROTEIN"/>
    <property type="match status" value="1"/>
</dbReference>
<feature type="region of interest" description="Disordered" evidence="9">
    <location>
        <begin position="69"/>
        <end position="102"/>
    </location>
</feature>
<evidence type="ECO:0000256" key="1">
    <source>
        <dbReference type="ARBA" id="ARBA00004229"/>
    </source>
</evidence>
<feature type="compositionally biased region" description="Basic and acidic residues" evidence="9">
    <location>
        <begin position="70"/>
        <end position="90"/>
    </location>
</feature>
<dbReference type="GO" id="GO:0009535">
    <property type="term" value="C:chloroplast thylakoid membrane"/>
    <property type="evidence" value="ECO:0007669"/>
    <property type="project" value="TreeGrafter"/>
</dbReference>
<reference evidence="11" key="1">
    <citation type="submission" date="2017-07" db="EMBL/GenBank/DDBJ databases">
        <title>Taro Niue Genome Assembly and Annotation.</title>
        <authorList>
            <person name="Atibalentja N."/>
            <person name="Keating K."/>
            <person name="Fields C.J."/>
        </authorList>
    </citation>
    <scope>NUCLEOTIDE SEQUENCE</scope>
    <source>
        <strain evidence="11">Niue_2</strain>
        <tissue evidence="11">Leaf</tissue>
    </source>
</reference>
<dbReference type="GO" id="GO:1901259">
    <property type="term" value="P:chloroplast rRNA processing"/>
    <property type="evidence" value="ECO:0007669"/>
    <property type="project" value="TreeGrafter"/>
</dbReference>
<keyword evidence="3" id="KW-0934">Plastid</keyword>
<dbReference type="SUPFAM" id="SSF54928">
    <property type="entry name" value="RNA-binding domain, RBD"/>
    <property type="match status" value="2"/>
</dbReference>
<accession>A0A843XIZ7</accession>
<name>A0A843XIZ7_COLES</name>
<dbReference type="GO" id="GO:0003729">
    <property type="term" value="F:mRNA binding"/>
    <property type="evidence" value="ECO:0007669"/>
    <property type="project" value="TreeGrafter"/>
</dbReference>
<dbReference type="PROSITE" id="PS50102">
    <property type="entry name" value="RRM"/>
    <property type="match status" value="2"/>
</dbReference>
<dbReference type="GO" id="GO:1990904">
    <property type="term" value="C:ribonucleoprotein complex"/>
    <property type="evidence" value="ECO:0007669"/>
    <property type="project" value="UniProtKB-KW"/>
</dbReference>
<dbReference type="AlphaFoldDB" id="A0A843XIZ7"/>
<keyword evidence="6 8" id="KW-0694">RNA-binding</keyword>
<organism evidence="11 12">
    <name type="scientific">Colocasia esculenta</name>
    <name type="common">Wild taro</name>
    <name type="synonym">Arum esculentum</name>
    <dbReference type="NCBI Taxonomy" id="4460"/>
    <lineage>
        <taxon>Eukaryota</taxon>
        <taxon>Viridiplantae</taxon>
        <taxon>Streptophyta</taxon>
        <taxon>Embryophyta</taxon>
        <taxon>Tracheophyta</taxon>
        <taxon>Spermatophyta</taxon>
        <taxon>Magnoliopsida</taxon>
        <taxon>Liliopsida</taxon>
        <taxon>Araceae</taxon>
        <taxon>Aroideae</taxon>
        <taxon>Colocasieae</taxon>
        <taxon>Colocasia</taxon>
    </lineage>
</organism>
<dbReference type="InterPro" id="IPR000504">
    <property type="entry name" value="RRM_dom"/>
</dbReference>
<comment type="caution">
    <text evidence="11">The sequence shown here is derived from an EMBL/GenBank/DDBJ whole genome shotgun (WGS) entry which is preliminary data.</text>
</comment>
<dbReference type="InterPro" id="IPR035979">
    <property type="entry name" value="RBD_domain_sf"/>
</dbReference>
<evidence type="ECO:0000256" key="5">
    <source>
        <dbReference type="ARBA" id="ARBA00022737"/>
    </source>
</evidence>
<dbReference type="CDD" id="cd21608">
    <property type="entry name" value="RRM2_NsCP33_like"/>
    <property type="match status" value="1"/>
</dbReference>
<comment type="subcellular location">
    <subcellularLocation>
        <location evidence="1">Plastid</location>
        <location evidence="1">Chloroplast</location>
    </subcellularLocation>
</comment>
<dbReference type="CDD" id="cd21609">
    <property type="entry name" value="RRM1_PSRP2_like"/>
    <property type="match status" value="1"/>
</dbReference>
<feature type="domain" description="RRM" evidence="10">
    <location>
        <begin position="210"/>
        <end position="288"/>
    </location>
</feature>
<keyword evidence="4" id="KW-0507">mRNA processing</keyword>
<dbReference type="InterPro" id="IPR050502">
    <property type="entry name" value="Euk_RNA-bind_prot"/>
</dbReference>
<evidence type="ECO:0000256" key="3">
    <source>
        <dbReference type="ARBA" id="ARBA00022640"/>
    </source>
</evidence>
<keyword evidence="12" id="KW-1185">Reference proteome</keyword>
<dbReference type="Pfam" id="PF00076">
    <property type="entry name" value="RRM_1"/>
    <property type="match status" value="2"/>
</dbReference>
<dbReference type="OrthoDB" id="439808at2759"/>
<keyword evidence="7" id="KW-0687">Ribonucleoprotein</keyword>
<dbReference type="Gene3D" id="3.30.70.330">
    <property type="match status" value="2"/>
</dbReference>
<feature type="domain" description="RRM" evidence="10">
    <location>
        <begin position="107"/>
        <end position="185"/>
    </location>
</feature>
<evidence type="ECO:0000256" key="6">
    <source>
        <dbReference type="ARBA" id="ARBA00022884"/>
    </source>
</evidence>
<dbReference type="GO" id="GO:0006397">
    <property type="term" value="P:mRNA processing"/>
    <property type="evidence" value="ECO:0007669"/>
    <property type="project" value="UniProtKB-KW"/>
</dbReference>
<dbReference type="Proteomes" id="UP000652761">
    <property type="component" value="Unassembled WGS sequence"/>
</dbReference>
<protein>
    <recommendedName>
        <fullName evidence="10">RRM domain-containing protein</fullName>
    </recommendedName>
</protein>
<evidence type="ECO:0000313" key="11">
    <source>
        <dbReference type="EMBL" id="MQM19306.1"/>
    </source>
</evidence>
<evidence type="ECO:0000256" key="7">
    <source>
        <dbReference type="ARBA" id="ARBA00023274"/>
    </source>
</evidence>
<evidence type="ECO:0000256" key="4">
    <source>
        <dbReference type="ARBA" id="ARBA00022664"/>
    </source>
</evidence>
<keyword evidence="2" id="KW-0150">Chloroplast</keyword>
<evidence type="ECO:0000256" key="2">
    <source>
        <dbReference type="ARBA" id="ARBA00022528"/>
    </source>
</evidence>
<dbReference type="PANTHER" id="PTHR48025:SF11">
    <property type="entry name" value="RNA-BINDING PROTEIN CP33, CHLOROPLASTIC"/>
    <property type="match status" value="1"/>
</dbReference>